<reference evidence="1 2" key="1">
    <citation type="submission" date="2019-08" db="EMBL/GenBank/DDBJ databases">
        <title>In-depth cultivation of the pig gut microbiome towards novel bacterial diversity and tailored functional studies.</title>
        <authorList>
            <person name="Wylensek D."/>
            <person name="Hitch T.C.A."/>
            <person name="Clavel T."/>
        </authorList>
    </citation>
    <scope>NUCLEOTIDE SEQUENCE [LARGE SCALE GENOMIC DNA]</scope>
    <source>
        <strain evidence="1 2">WCA-SAB-591-4A-A</strain>
    </source>
</reference>
<keyword evidence="2" id="KW-1185">Reference proteome</keyword>
<dbReference type="AlphaFoldDB" id="A0A6N7X3W1"/>
<name>A0A6N7X3W1_9FIRM</name>
<proteinExistence type="predicted"/>
<protein>
    <submittedName>
        <fullName evidence="1">S8 family peptidase</fullName>
    </submittedName>
</protein>
<organism evidence="1 2">
    <name type="scientific">Peptostreptococcus porci</name>
    <dbReference type="NCBI Taxonomy" id="2652282"/>
    <lineage>
        <taxon>Bacteria</taxon>
        <taxon>Bacillati</taxon>
        <taxon>Bacillota</taxon>
        <taxon>Clostridia</taxon>
        <taxon>Peptostreptococcales</taxon>
        <taxon>Peptostreptococcaceae</taxon>
        <taxon>Peptostreptococcus</taxon>
    </lineage>
</organism>
<evidence type="ECO:0000313" key="1">
    <source>
        <dbReference type="EMBL" id="MST62751.1"/>
    </source>
</evidence>
<comment type="caution">
    <text evidence="1">The sequence shown here is derived from an EMBL/GenBank/DDBJ whole genome shotgun (WGS) entry which is preliminary data.</text>
</comment>
<gene>
    <name evidence="1" type="ORF">FYJ71_07200</name>
</gene>
<sequence length="40" mass="4744">MKKLKVAIIDTGINLGHIFFKNQHLKMKVQRKDLKMYVNT</sequence>
<accession>A0A6N7X3W1</accession>
<dbReference type="Proteomes" id="UP000440713">
    <property type="component" value="Unassembled WGS sequence"/>
</dbReference>
<evidence type="ECO:0000313" key="2">
    <source>
        <dbReference type="Proteomes" id="UP000440713"/>
    </source>
</evidence>
<dbReference type="EMBL" id="VUNE01000004">
    <property type="protein sequence ID" value="MST62751.1"/>
    <property type="molecule type" value="Genomic_DNA"/>
</dbReference>
<dbReference type="RefSeq" id="WP_235899100.1">
    <property type="nucleotide sequence ID" value="NZ_JAQYHJ010000026.1"/>
</dbReference>